<dbReference type="EMBL" id="NKQK01000016">
    <property type="protein sequence ID" value="PSS08027.1"/>
    <property type="molecule type" value="Genomic_DNA"/>
</dbReference>
<feature type="region of interest" description="Disordered" evidence="1">
    <location>
        <begin position="166"/>
        <end position="201"/>
    </location>
</feature>
<gene>
    <name evidence="2" type="ORF">CEY00_Acc18388</name>
</gene>
<dbReference type="AlphaFoldDB" id="A0A2R6QHC6"/>
<evidence type="ECO:0000313" key="3">
    <source>
        <dbReference type="Proteomes" id="UP000241394"/>
    </source>
</evidence>
<reference evidence="2 3" key="1">
    <citation type="submission" date="2017-07" db="EMBL/GenBank/DDBJ databases">
        <title>An improved, manually edited Actinidia chinensis var. chinensis (kiwifruit) genome highlights the challenges associated with draft genomes and gene prediction in plants.</title>
        <authorList>
            <person name="Pilkington S."/>
            <person name="Crowhurst R."/>
            <person name="Hilario E."/>
            <person name="Nardozza S."/>
            <person name="Fraser L."/>
            <person name="Peng Y."/>
            <person name="Gunaseelan K."/>
            <person name="Simpson R."/>
            <person name="Tahir J."/>
            <person name="Deroles S."/>
            <person name="Templeton K."/>
            <person name="Luo Z."/>
            <person name="Davy M."/>
            <person name="Cheng C."/>
            <person name="Mcneilage M."/>
            <person name="Scaglione D."/>
            <person name="Liu Y."/>
            <person name="Zhang Q."/>
            <person name="Datson P."/>
            <person name="De Silva N."/>
            <person name="Gardiner S."/>
            <person name="Bassett H."/>
            <person name="Chagne D."/>
            <person name="Mccallum J."/>
            <person name="Dzierzon H."/>
            <person name="Deng C."/>
            <person name="Wang Y.-Y."/>
            <person name="Barron N."/>
            <person name="Manako K."/>
            <person name="Bowen J."/>
            <person name="Foster T."/>
            <person name="Erridge Z."/>
            <person name="Tiffin H."/>
            <person name="Waite C."/>
            <person name="Davies K."/>
            <person name="Grierson E."/>
            <person name="Laing W."/>
            <person name="Kirk R."/>
            <person name="Chen X."/>
            <person name="Wood M."/>
            <person name="Montefiori M."/>
            <person name="Brummell D."/>
            <person name="Schwinn K."/>
            <person name="Catanach A."/>
            <person name="Fullerton C."/>
            <person name="Li D."/>
            <person name="Meiyalaghan S."/>
            <person name="Nieuwenhuizen N."/>
            <person name="Read N."/>
            <person name="Prakash R."/>
            <person name="Hunter D."/>
            <person name="Zhang H."/>
            <person name="Mckenzie M."/>
            <person name="Knabel M."/>
            <person name="Harris A."/>
            <person name="Allan A."/>
            <person name="Chen A."/>
            <person name="Janssen B."/>
            <person name="Plunkett B."/>
            <person name="Dwamena C."/>
            <person name="Voogd C."/>
            <person name="Leif D."/>
            <person name="Lafferty D."/>
            <person name="Souleyre E."/>
            <person name="Varkonyi-Gasic E."/>
            <person name="Gambi F."/>
            <person name="Hanley J."/>
            <person name="Yao J.-L."/>
            <person name="Cheung J."/>
            <person name="David K."/>
            <person name="Warren B."/>
            <person name="Marsh K."/>
            <person name="Snowden K."/>
            <person name="Lin-Wang K."/>
            <person name="Brian L."/>
            <person name="Martinez-Sanchez M."/>
            <person name="Wang M."/>
            <person name="Ileperuma N."/>
            <person name="Macnee N."/>
            <person name="Campin R."/>
            <person name="Mcatee P."/>
            <person name="Drummond R."/>
            <person name="Espley R."/>
            <person name="Ireland H."/>
            <person name="Wu R."/>
            <person name="Atkinson R."/>
            <person name="Karunairetnam S."/>
            <person name="Bulley S."/>
            <person name="Chunkath S."/>
            <person name="Hanley Z."/>
            <person name="Storey R."/>
            <person name="Thrimawithana A."/>
            <person name="Thomson S."/>
            <person name="David C."/>
            <person name="Testolin R."/>
        </authorList>
    </citation>
    <scope>NUCLEOTIDE SEQUENCE [LARGE SCALE GENOMIC DNA]</scope>
    <source>
        <strain evidence="3">cv. Red5</strain>
        <tissue evidence="2">Young leaf</tissue>
    </source>
</reference>
<accession>A0A2R6QHC6</accession>
<protein>
    <submittedName>
        <fullName evidence="2">Cell death activator CIDE-3 like</fullName>
    </submittedName>
</protein>
<evidence type="ECO:0000256" key="1">
    <source>
        <dbReference type="SAM" id="MobiDB-lite"/>
    </source>
</evidence>
<feature type="compositionally biased region" description="Acidic residues" evidence="1">
    <location>
        <begin position="84"/>
        <end position="102"/>
    </location>
</feature>
<feature type="compositionally biased region" description="Basic and acidic residues" evidence="1">
    <location>
        <begin position="74"/>
        <end position="83"/>
    </location>
</feature>
<feature type="region of interest" description="Disordered" evidence="1">
    <location>
        <begin position="24"/>
        <end position="43"/>
    </location>
</feature>
<organism evidence="2 3">
    <name type="scientific">Actinidia chinensis var. chinensis</name>
    <name type="common">Chinese soft-hair kiwi</name>
    <dbReference type="NCBI Taxonomy" id="1590841"/>
    <lineage>
        <taxon>Eukaryota</taxon>
        <taxon>Viridiplantae</taxon>
        <taxon>Streptophyta</taxon>
        <taxon>Embryophyta</taxon>
        <taxon>Tracheophyta</taxon>
        <taxon>Spermatophyta</taxon>
        <taxon>Magnoliopsida</taxon>
        <taxon>eudicotyledons</taxon>
        <taxon>Gunneridae</taxon>
        <taxon>Pentapetalae</taxon>
        <taxon>asterids</taxon>
        <taxon>Ericales</taxon>
        <taxon>Actinidiaceae</taxon>
        <taxon>Actinidia</taxon>
    </lineage>
</organism>
<dbReference type="Gramene" id="PSS08027">
    <property type="protein sequence ID" value="PSS08027"/>
    <property type="gene ID" value="CEY00_Acc18388"/>
</dbReference>
<reference evidence="3" key="2">
    <citation type="journal article" date="2018" name="BMC Genomics">
        <title>A manually annotated Actinidia chinensis var. chinensis (kiwifruit) genome highlights the challenges associated with draft genomes and gene prediction in plants.</title>
        <authorList>
            <person name="Pilkington S.M."/>
            <person name="Crowhurst R."/>
            <person name="Hilario E."/>
            <person name="Nardozza S."/>
            <person name="Fraser L."/>
            <person name="Peng Y."/>
            <person name="Gunaseelan K."/>
            <person name="Simpson R."/>
            <person name="Tahir J."/>
            <person name="Deroles S.C."/>
            <person name="Templeton K."/>
            <person name="Luo Z."/>
            <person name="Davy M."/>
            <person name="Cheng C."/>
            <person name="McNeilage M."/>
            <person name="Scaglione D."/>
            <person name="Liu Y."/>
            <person name="Zhang Q."/>
            <person name="Datson P."/>
            <person name="De Silva N."/>
            <person name="Gardiner S.E."/>
            <person name="Bassett H."/>
            <person name="Chagne D."/>
            <person name="McCallum J."/>
            <person name="Dzierzon H."/>
            <person name="Deng C."/>
            <person name="Wang Y.Y."/>
            <person name="Barron L."/>
            <person name="Manako K."/>
            <person name="Bowen J."/>
            <person name="Foster T.M."/>
            <person name="Erridge Z.A."/>
            <person name="Tiffin H."/>
            <person name="Waite C.N."/>
            <person name="Davies K.M."/>
            <person name="Grierson E.P."/>
            <person name="Laing W.A."/>
            <person name="Kirk R."/>
            <person name="Chen X."/>
            <person name="Wood M."/>
            <person name="Montefiori M."/>
            <person name="Brummell D.A."/>
            <person name="Schwinn K.E."/>
            <person name="Catanach A."/>
            <person name="Fullerton C."/>
            <person name="Li D."/>
            <person name="Meiyalaghan S."/>
            <person name="Nieuwenhuizen N."/>
            <person name="Read N."/>
            <person name="Prakash R."/>
            <person name="Hunter D."/>
            <person name="Zhang H."/>
            <person name="McKenzie M."/>
            <person name="Knabel M."/>
            <person name="Harris A."/>
            <person name="Allan A.C."/>
            <person name="Gleave A."/>
            <person name="Chen A."/>
            <person name="Janssen B.J."/>
            <person name="Plunkett B."/>
            <person name="Ampomah-Dwamena C."/>
            <person name="Voogd C."/>
            <person name="Leif D."/>
            <person name="Lafferty D."/>
            <person name="Souleyre E.J.F."/>
            <person name="Varkonyi-Gasic E."/>
            <person name="Gambi F."/>
            <person name="Hanley J."/>
            <person name="Yao J.L."/>
            <person name="Cheung J."/>
            <person name="David K.M."/>
            <person name="Warren B."/>
            <person name="Marsh K."/>
            <person name="Snowden K.C."/>
            <person name="Lin-Wang K."/>
            <person name="Brian L."/>
            <person name="Martinez-Sanchez M."/>
            <person name="Wang M."/>
            <person name="Ileperuma N."/>
            <person name="Macnee N."/>
            <person name="Campin R."/>
            <person name="McAtee P."/>
            <person name="Drummond R.S.M."/>
            <person name="Espley R.V."/>
            <person name="Ireland H.S."/>
            <person name="Wu R."/>
            <person name="Atkinson R.G."/>
            <person name="Karunairetnam S."/>
            <person name="Bulley S."/>
            <person name="Chunkath S."/>
            <person name="Hanley Z."/>
            <person name="Storey R."/>
            <person name="Thrimawithana A.H."/>
            <person name="Thomson S."/>
            <person name="David C."/>
            <person name="Testolin R."/>
            <person name="Huang H."/>
            <person name="Hellens R.P."/>
            <person name="Schaffer R.J."/>
        </authorList>
    </citation>
    <scope>NUCLEOTIDE SEQUENCE [LARGE SCALE GENOMIC DNA]</scope>
    <source>
        <strain evidence="3">cv. Red5</strain>
    </source>
</reference>
<dbReference type="InParanoid" id="A0A2R6QHC6"/>
<feature type="compositionally biased region" description="Basic and acidic residues" evidence="1">
    <location>
        <begin position="103"/>
        <end position="133"/>
    </location>
</feature>
<name>A0A2R6QHC6_ACTCC</name>
<comment type="caution">
    <text evidence="2">The sequence shown here is derived from an EMBL/GenBank/DDBJ whole genome shotgun (WGS) entry which is preliminary data.</text>
</comment>
<feature type="compositionally biased region" description="Pro residues" evidence="1">
    <location>
        <begin position="189"/>
        <end position="201"/>
    </location>
</feature>
<feature type="region of interest" description="Disordered" evidence="1">
    <location>
        <begin position="74"/>
        <end position="147"/>
    </location>
</feature>
<dbReference type="Proteomes" id="UP000241394">
    <property type="component" value="Chromosome LG16"/>
</dbReference>
<proteinExistence type="predicted"/>
<sequence>MAPKSSKKKKQSLALVVSTPTIEAGQKRKQRVTWARKEKRKGRVVESMQILHNKVDNVAFRLLFVKKKLRALTKEVRKGKVPMEENESEEEEEEENQEEEAEKEMKEAEKDEKQGKGVERDNKDKEQGDKEDTSEIESDASPTPICKPSCKYVLIHNRHSKFTNTAETALELSPSPSPSTPVHISLPKSTPPHTSPPPSTH</sequence>
<evidence type="ECO:0000313" key="2">
    <source>
        <dbReference type="EMBL" id="PSS08027.1"/>
    </source>
</evidence>
<dbReference type="STRING" id="1590841.A0A2R6QHC6"/>
<keyword evidence="3" id="KW-1185">Reference proteome</keyword>